<evidence type="ECO:0000256" key="1">
    <source>
        <dbReference type="SAM" id="SignalP"/>
    </source>
</evidence>
<dbReference type="PROSITE" id="PS51257">
    <property type="entry name" value="PROKAR_LIPOPROTEIN"/>
    <property type="match status" value="1"/>
</dbReference>
<dbReference type="OrthoDB" id="3725455at2"/>
<feature type="chain" id="PRO_5021495824" description="LssY-like C-terminal domain-containing protein" evidence="1">
    <location>
        <begin position="21"/>
        <end position="433"/>
    </location>
</feature>
<sequence length="433" mass="47301">MPRAKTAIAARLLAALFLLAALGGCASYAPAPLDQWPDRERLHRETQGQVTVSASILSDAEAQALYGVDLSDVGLQAVWLRIENASPHSYWLLVSALDANYFAPDEAAILFHWRLSRENEQRATARFRELAIPLKTPSGSVSEGFVLAPRHEGGRYLPVLLMGNNEVLSYGFAVALPDGEFDFEALDVAAIYRDETLPEHDLDTLRQQLLALPCCTYDKAGEREGDPLNVVLVGDSAAVLSALTRGGWSSTHRIDSDTVRRMLGAAISGSAYPVAPISPLYLFGRQQDLAMQRARSNILQRNHIRLWLAPFRFEGKPVWVGQVSRDIGIKATWLSPTLTTHVIDPNVDEAREHLLQSLLVSGAVRRFAFVGGAAAASAEAPRSNLTDDPFFSDGLRLVAEVSARDTIPPQDVKFVEWRTSADPNRSAVDTAAP</sequence>
<dbReference type="EMBL" id="SRLE01000001">
    <property type="protein sequence ID" value="TGD76024.1"/>
    <property type="molecule type" value="Genomic_DNA"/>
</dbReference>
<evidence type="ECO:0000259" key="2">
    <source>
        <dbReference type="Pfam" id="PF14067"/>
    </source>
</evidence>
<evidence type="ECO:0000313" key="4">
    <source>
        <dbReference type="Proteomes" id="UP000298050"/>
    </source>
</evidence>
<organism evidence="3 4">
    <name type="scientific">Mangrovimicrobium sediminis</name>
    <dbReference type="NCBI Taxonomy" id="2562682"/>
    <lineage>
        <taxon>Bacteria</taxon>
        <taxon>Pseudomonadati</taxon>
        <taxon>Pseudomonadota</taxon>
        <taxon>Gammaproteobacteria</taxon>
        <taxon>Cellvibrionales</taxon>
        <taxon>Halieaceae</taxon>
        <taxon>Mangrovimicrobium</taxon>
    </lineage>
</organism>
<dbReference type="InterPro" id="IPR025902">
    <property type="entry name" value="LssY-like-C_dom"/>
</dbReference>
<gene>
    <name evidence="3" type="ORF">E4634_00275</name>
</gene>
<dbReference type="AlphaFoldDB" id="A0A4Z0M958"/>
<name>A0A4Z0M958_9GAMM</name>
<feature type="signal peptide" evidence="1">
    <location>
        <begin position="1"/>
        <end position="20"/>
    </location>
</feature>
<dbReference type="RefSeq" id="WP_135440602.1">
    <property type="nucleotide sequence ID" value="NZ_SRLE01000001.1"/>
</dbReference>
<comment type="caution">
    <text evidence="3">The sequence shown here is derived from an EMBL/GenBank/DDBJ whole genome shotgun (WGS) entry which is preliminary data.</text>
</comment>
<dbReference type="Proteomes" id="UP000298050">
    <property type="component" value="Unassembled WGS sequence"/>
</dbReference>
<feature type="domain" description="LssY-like C-terminal" evidence="2">
    <location>
        <begin position="220"/>
        <end position="394"/>
    </location>
</feature>
<keyword evidence="1" id="KW-0732">Signal</keyword>
<proteinExistence type="predicted"/>
<accession>A0A4Z0M958</accession>
<keyword evidence="4" id="KW-1185">Reference proteome</keyword>
<protein>
    <recommendedName>
        <fullName evidence="2">LssY-like C-terminal domain-containing protein</fullName>
    </recommendedName>
</protein>
<evidence type="ECO:0000313" key="3">
    <source>
        <dbReference type="EMBL" id="TGD76024.1"/>
    </source>
</evidence>
<reference evidence="3 4" key="1">
    <citation type="submission" date="2019-04" db="EMBL/GenBank/DDBJ databases">
        <title>Taxonomy of novel Haliea sp. from mangrove soil of West Coast of India.</title>
        <authorList>
            <person name="Verma A."/>
            <person name="Kumar P."/>
            <person name="Krishnamurthi S."/>
        </authorList>
    </citation>
    <scope>NUCLEOTIDE SEQUENCE [LARGE SCALE GENOMIC DNA]</scope>
    <source>
        <strain evidence="3 4">SAOS-164</strain>
    </source>
</reference>
<dbReference type="Pfam" id="PF14067">
    <property type="entry name" value="LssY_C"/>
    <property type="match status" value="1"/>
</dbReference>